<evidence type="ECO:0000256" key="3">
    <source>
        <dbReference type="ARBA" id="ARBA00022989"/>
    </source>
</evidence>
<organism evidence="7 8">
    <name type="scientific">Streptococcus dysgalactiae</name>
    <dbReference type="NCBI Taxonomy" id="1334"/>
    <lineage>
        <taxon>Bacteria</taxon>
        <taxon>Bacillati</taxon>
        <taxon>Bacillota</taxon>
        <taxon>Bacilli</taxon>
        <taxon>Lactobacillales</taxon>
        <taxon>Streptococcaceae</taxon>
        <taxon>Streptococcus</taxon>
    </lineage>
</organism>
<evidence type="ECO:0000313" key="7">
    <source>
        <dbReference type="EMBL" id="WAI93242.1"/>
    </source>
</evidence>
<proteinExistence type="inferred from homology"/>
<sequence>MSMIIDLSNLAHLFSDLTKTLEIHIFTIFVCFDIFTGLVKGITNKKANSTKGLSGIIKHFLVVLLVYTVYPYLILLGAKAVAVAFVLFFIAAYGISIIENWGQLGLPMPSFVKMFFEKLKRDTDQFDIATIKIDKTGVKVQTPASNLEQLKKENKNE</sequence>
<feature type="transmembrane region" description="Helical" evidence="6">
    <location>
        <begin position="80"/>
        <end position="98"/>
    </location>
</feature>
<evidence type="ECO:0000256" key="4">
    <source>
        <dbReference type="ARBA" id="ARBA00023136"/>
    </source>
</evidence>
<gene>
    <name evidence="7" type="ORF">MP619_01055</name>
</gene>
<keyword evidence="4 6" id="KW-0472">Membrane</keyword>
<keyword evidence="2 6" id="KW-0812">Transmembrane</keyword>
<comment type="similarity">
    <text evidence="5">Belongs to the bacteriophage holin family. Cp-1 holin subfamily.</text>
</comment>
<evidence type="ECO:0000256" key="5">
    <source>
        <dbReference type="ARBA" id="ARBA00023600"/>
    </source>
</evidence>
<feature type="transmembrane region" description="Helical" evidence="6">
    <location>
        <begin position="23"/>
        <end position="43"/>
    </location>
</feature>
<reference evidence="7" key="1">
    <citation type="submission" date="2022-03" db="EMBL/GenBank/DDBJ databases">
        <title>Characterization and genomic analysis of a Streptococcus dysgalactiae associated with cultured channel catfish mortalities in China.</title>
        <authorList>
            <person name="Wang J."/>
            <person name="Geng Y."/>
        </authorList>
    </citation>
    <scope>NUCLEOTIDE SEQUENCE</scope>
    <source>
        <strain evidence="7">WJ001</strain>
    </source>
</reference>
<protein>
    <submittedName>
        <fullName evidence="7">Phage holin family protein</fullName>
    </submittedName>
</protein>
<evidence type="ECO:0000313" key="8">
    <source>
        <dbReference type="Proteomes" id="UP001164948"/>
    </source>
</evidence>
<feature type="transmembrane region" description="Helical" evidence="6">
    <location>
        <begin position="55"/>
        <end position="74"/>
    </location>
</feature>
<dbReference type="GO" id="GO:0016020">
    <property type="term" value="C:membrane"/>
    <property type="evidence" value="ECO:0007669"/>
    <property type="project" value="UniProtKB-SubCell"/>
</dbReference>
<evidence type="ECO:0000256" key="2">
    <source>
        <dbReference type="ARBA" id="ARBA00022692"/>
    </source>
</evidence>
<dbReference type="EMBL" id="CP095081">
    <property type="protein sequence ID" value="WAI93242.1"/>
    <property type="molecule type" value="Genomic_DNA"/>
</dbReference>
<evidence type="ECO:0000256" key="1">
    <source>
        <dbReference type="ARBA" id="ARBA00004141"/>
    </source>
</evidence>
<dbReference type="InterPro" id="IPR006480">
    <property type="entry name" value="Phage_holin_4_1"/>
</dbReference>
<evidence type="ECO:0000256" key="6">
    <source>
        <dbReference type="SAM" id="Phobius"/>
    </source>
</evidence>
<accession>A0AAE9UMB0</accession>
<keyword evidence="3 6" id="KW-1133">Transmembrane helix</keyword>
<comment type="subcellular location">
    <subcellularLocation>
        <location evidence="1">Membrane</location>
        <topology evidence="1">Multi-pass membrane protein</topology>
    </subcellularLocation>
</comment>
<dbReference type="NCBIfam" id="TIGR01593">
    <property type="entry name" value="holin_tox_secr"/>
    <property type="match status" value="1"/>
</dbReference>
<dbReference type="AlphaFoldDB" id="A0AAE9UMB0"/>
<dbReference type="Pfam" id="PF05105">
    <property type="entry name" value="Phage_holin_4_1"/>
    <property type="match status" value="1"/>
</dbReference>
<dbReference type="Proteomes" id="UP001164948">
    <property type="component" value="Chromosome"/>
</dbReference>
<name>A0AAE9UMB0_STRDY</name>